<name>A0ABQ9XFI6_9EUKA</name>
<keyword evidence="6" id="KW-0505">Motor protein</keyword>
<feature type="compositionally biased region" description="Basic and acidic residues" evidence="8">
    <location>
        <begin position="815"/>
        <end position="824"/>
    </location>
</feature>
<dbReference type="EMBL" id="JARBJD010000163">
    <property type="protein sequence ID" value="KAK2949061.1"/>
    <property type="molecule type" value="Genomic_DNA"/>
</dbReference>
<evidence type="ECO:0000313" key="11">
    <source>
        <dbReference type="Proteomes" id="UP001281761"/>
    </source>
</evidence>
<feature type="compositionally biased region" description="Basic and acidic residues" evidence="8">
    <location>
        <begin position="1571"/>
        <end position="1587"/>
    </location>
</feature>
<keyword evidence="2" id="KW-0963">Cytoplasm</keyword>
<evidence type="ECO:0000256" key="7">
    <source>
        <dbReference type="SAM" id="Coils"/>
    </source>
</evidence>
<keyword evidence="11" id="KW-1185">Reference proteome</keyword>
<dbReference type="Pfam" id="PF00225">
    <property type="entry name" value="Kinesin"/>
    <property type="match status" value="1"/>
</dbReference>
<feature type="region of interest" description="Disordered" evidence="8">
    <location>
        <begin position="1327"/>
        <end position="1375"/>
    </location>
</feature>
<comment type="caution">
    <text evidence="10">The sequence shown here is derived from an EMBL/GenBank/DDBJ whole genome shotgun (WGS) entry which is preliminary data.</text>
</comment>
<evidence type="ECO:0000256" key="2">
    <source>
        <dbReference type="ARBA" id="ARBA00022490"/>
    </source>
</evidence>
<dbReference type="InterPro" id="IPR019821">
    <property type="entry name" value="Kinesin_motor_CS"/>
</dbReference>
<feature type="compositionally biased region" description="Basic and acidic residues" evidence="8">
    <location>
        <begin position="1002"/>
        <end position="1072"/>
    </location>
</feature>
<feature type="compositionally biased region" description="Basic and acidic residues" evidence="8">
    <location>
        <begin position="425"/>
        <end position="437"/>
    </location>
</feature>
<sequence>MKQSINVFVRVRPLLSKELADHHQECTVVYNPTQIGLDKKHFTFDYVFSQSTPQQEVFKTTVLPLIDPFFSGFNSTCLAYGQTGSGKTFTMGTGTQSLSNMEIGANIGIIPRLLRSVFDRIDSNKEQVSSRVTITFVEIYNDDIFDLLSSKPIVIGRNGQIAKSDIQVRETPTGEILLSNVRTKTALNEEDALAILQQGAAQRTVSETGMNVESSRSHAIFTLNLEQEELASKGNTHDGSRRIISSKFHLVDLAGSERQKRTGNVGVKLKESSAINSGLLALGKVINALSRDSLHDKERSQFESINSSQSGRPPHGRSPSPIPTPSSQSSSHPHLHIPYRESKLTRLLKDSLGGNSVTSFIACVSPSETSFEETLSTLEYAARTKLIKNRPVQNVQLAEEKREKEREIDGLKSQIAELEKKLLEAEEKGTNQSKEKEDDSEQNQEDHNPNADILWNEEREAAFLELMEKYDMQSLQLKETEQNWVEVAETFAKMMSSTSKLKDRINVMRSAIEAVVDELKSGGLMHHLTPKTVERLNLLLNPVLSETGTPVREREFARMQLELEELNRKAKRGRLQDDGRVQKNNPAFVSPFLVRPSTAMPTTPVPRKKGLPHNDTDEEIKRLLGSPSRFLSPSPPRKVDNPSPPHVHKSQQLRGRPPTAPTWLGDDAGSGKRDDGDDSKLDLPSGNVRLRQARLIRRLEKEVFELIGQRFKLQTELNQAQLLLEEDKKIFAQKMRDLKGALSEKEKIKEEKREMEEECKTLRREKKALETLNLSAHQEKEGWGKDSLKTRVSDTERIAAEMEGNDSVVLEDNEWNTKNEEDSKTFEASVIEAGLGEIAEEKRQLKTENRKMEEENRRLEESIEMMKREREELSERSKSELDRLGLNIKMKEGLIRELVSQNKQEVERNSSNEEKLRALEEDEERAKQELERAESELAKLRQEKGESEKEGRKLKEEKEQAVKGAEAKMLRIQKEMKQLEDKSRNIRKFEKRIEGLESEVMLMRRKEKEMREKAISEEKKAREAERERKKEANEAKQKLMESERRVKDLERENKKQREALEREREKGQEVRRAGNKTSQRGTTGRLSRLDEPEDDSEPISPAALSLELTQQITRLTSEIITEEARLREMEEEGSTRELEMTRKEVSHKAELEKITSRLGEVVSRRIRMSEKLSMWDERGEKKEEERKKMEAVLADLEKLEIRLGKQKALFEERARKGVYEMDEEKKMKEEEIERVKESLSYKQKKRAELERKKAQMDRQRRGKDGQQNVVSSSNILFTPAPSHLPPHPSQSSGTQNSLNSTPVDSSLAFSELTRAEMEDVIGMTKRRAGALQKQLTNTRHELEEVKQREEEEKKKRENLERELERMKEEKRTKSRREVDFEARLIALKREMNVISSSEQEGIRKELQQKEEELVATRRKEERERERRERLEQDNEDLRREIRNLKEFIEAKGVESGIRVPLQKLRMVEATEGPSVEKDRRKNRRRKDDETDSDERGQERGRDRVESGQARKRHFKTQNQQTPPSSIIVTESQPSIPSSHFLSPLSYNSALRQNVDSLPVSRKAMFVTPQSNREKERHERKDGERNDYEEYWDETSPGQVRVIPLNGKQNFESISDMWDDDSDDSNGSSDG</sequence>
<dbReference type="PROSITE" id="PS50067">
    <property type="entry name" value="KINESIN_MOTOR_2"/>
    <property type="match status" value="1"/>
</dbReference>
<feature type="compositionally biased region" description="Basic and acidic residues" evidence="8">
    <location>
        <begin position="612"/>
        <end position="622"/>
    </location>
</feature>
<evidence type="ECO:0000256" key="1">
    <source>
        <dbReference type="ARBA" id="ARBA00004496"/>
    </source>
</evidence>
<dbReference type="InterPro" id="IPR027640">
    <property type="entry name" value="Kinesin-like_fam"/>
</dbReference>
<feature type="compositionally biased region" description="Basic and acidic residues" evidence="8">
    <location>
        <begin position="1400"/>
        <end position="1436"/>
    </location>
</feature>
<feature type="region of interest" description="Disordered" evidence="8">
    <location>
        <begin position="998"/>
        <end position="1105"/>
    </location>
</feature>
<feature type="compositionally biased region" description="Basic and acidic residues" evidence="8">
    <location>
        <begin position="1474"/>
        <end position="1505"/>
    </location>
</feature>
<accession>A0ABQ9XFI6</accession>
<feature type="compositionally biased region" description="Polar residues" evidence="8">
    <location>
        <begin position="1516"/>
        <end position="1539"/>
    </location>
</feature>
<feature type="compositionally biased region" description="Basic and acidic residues" evidence="8">
    <location>
        <begin position="1246"/>
        <end position="1264"/>
    </location>
</feature>
<feature type="region of interest" description="Disordered" evidence="8">
    <location>
        <begin position="297"/>
        <end position="335"/>
    </location>
</feature>
<feature type="region of interest" description="Disordered" evidence="8">
    <location>
        <begin position="425"/>
        <end position="451"/>
    </location>
</feature>
<evidence type="ECO:0000256" key="4">
    <source>
        <dbReference type="ARBA" id="ARBA00022840"/>
    </source>
</evidence>
<keyword evidence="3 6" id="KW-0547">Nucleotide-binding</keyword>
<feature type="region of interest" description="Disordered" evidence="8">
    <location>
        <begin position="1127"/>
        <end position="1146"/>
    </location>
</feature>
<feature type="region of interest" description="Disordered" evidence="8">
    <location>
        <begin position="1561"/>
        <end position="1630"/>
    </location>
</feature>
<feature type="region of interest" description="Disordered" evidence="8">
    <location>
        <begin position="800"/>
        <end position="824"/>
    </location>
</feature>
<gene>
    <name evidence="10" type="ORF">BLNAU_15981</name>
</gene>
<feature type="region of interest" description="Disordered" evidence="8">
    <location>
        <begin position="1459"/>
        <end position="1539"/>
    </location>
</feature>
<feature type="compositionally biased region" description="Polar residues" evidence="8">
    <location>
        <begin position="1293"/>
        <end position="1305"/>
    </location>
</feature>
<feature type="compositionally biased region" description="Basic and acidic residues" evidence="8">
    <location>
        <begin position="669"/>
        <end position="681"/>
    </location>
</feature>
<feature type="binding site" evidence="6">
    <location>
        <begin position="81"/>
        <end position="88"/>
    </location>
    <ligand>
        <name>ATP</name>
        <dbReference type="ChEBI" id="CHEBI:30616"/>
    </ligand>
</feature>
<comment type="subcellular location">
    <subcellularLocation>
        <location evidence="1">Cytoplasm</location>
    </subcellularLocation>
</comment>
<feature type="compositionally biased region" description="Basic and acidic residues" evidence="8">
    <location>
        <begin position="1213"/>
        <end position="1239"/>
    </location>
</feature>
<keyword evidence="5 7" id="KW-0175">Coiled coil</keyword>
<feature type="region of interest" description="Disordered" evidence="8">
    <location>
        <begin position="571"/>
        <end position="684"/>
    </location>
</feature>
<evidence type="ECO:0000256" key="8">
    <source>
        <dbReference type="SAM" id="MobiDB-lite"/>
    </source>
</evidence>
<feature type="compositionally biased region" description="Polar residues" evidence="8">
    <location>
        <begin position="1075"/>
        <end position="1085"/>
    </location>
</feature>
<feature type="compositionally biased region" description="Polar residues" evidence="8">
    <location>
        <begin position="1265"/>
        <end position="1276"/>
    </location>
</feature>
<organism evidence="10 11">
    <name type="scientific">Blattamonas nauphoetae</name>
    <dbReference type="NCBI Taxonomy" id="2049346"/>
    <lineage>
        <taxon>Eukaryota</taxon>
        <taxon>Metamonada</taxon>
        <taxon>Preaxostyla</taxon>
        <taxon>Oxymonadida</taxon>
        <taxon>Blattamonas</taxon>
    </lineage>
</organism>
<feature type="compositionally biased region" description="Basic and acidic residues" evidence="8">
    <location>
        <begin position="904"/>
        <end position="969"/>
    </location>
</feature>
<dbReference type="InterPro" id="IPR027417">
    <property type="entry name" value="P-loop_NTPase"/>
</dbReference>
<feature type="region of interest" description="Disordered" evidence="8">
    <location>
        <begin position="1213"/>
        <end position="1305"/>
    </location>
</feature>
<feature type="compositionally biased region" description="Basic and acidic residues" evidence="8">
    <location>
        <begin position="1338"/>
        <end position="1375"/>
    </location>
</feature>
<evidence type="ECO:0000256" key="3">
    <source>
        <dbReference type="ARBA" id="ARBA00022741"/>
    </source>
</evidence>
<evidence type="ECO:0000313" key="10">
    <source>
        <dbReference type="EMBL" id="KAK2949061.1"/>
    </source>
</evidence>
<dbReference type="PRINTS" id="PR00380">
    <property type="entry name" value="KINESINHEAVY"/>
</dbReference>
<dbReference type="InterPro" id="IPR036961">
    <property type="entry name" value="Kinesin_motor_dom_sf"/>
</dbReference>
<dbReference type="Proteomes" id="UP001281761">
    <property type="component" value="Unassembled WGS sequence"/>
</dbReference>
<dbReference type="PANTHER" id="PTHR47969:SF15">
    <property type="entry name" value="CHROMOSOME-ASSOCIATED KINESIN KIF4A-RELATED"/>
    <property type="match status" value="1"/>
</dbReference>
<evidence type="ECO:0000256" key="6">
    <source>
        <dbReference type="PROSITE-ProRule" id="PRU00283"/>
    </source>
</evidence>
<feature type="compositionally biased region" description="Low complexity" evidence="8">
    <location>
        <begin position="623"/>
        <end position="632"/>
    </location>
</feature>
<feature type="region of interest" description="Disordered" evidence="8">
    <location>
        <begin position="900"/>
        <end position="969"/>
    </location>
</feature>
<feature type="compositionally biased region" description="Low complexity" evidence="8">
    <location>
        <begin position="307"/>
        <end position="332"/>
    </location>
</feature>
<feature type="coiled-coil region" evidence="7">
    <location>
        <begin position="738"/>
        <end position="772"/>
    </location>
</feature>
<feature type="region of interest" description="Disordered" evidence="8">
    <location>
        <begin position="1394"/>
        <end position="1436"/>
    </location>
</feature>
<dbReference type="PANTHER" id="PTHR47969">
    <property type="entry name" value="CHROMOSOME-ASSOCIATED KINESIN KIF4A-RELATED"/>
    <property type="match status" value="1"/>
</dbReference>
<dbReference type="PROSITE" id="PS00411">
    <property type="entry name" value="KINESIN_MOTOR_1"/>
    <property type="match status" value="1"/>
</dbReference>
<reference evidence="10 11" key="1">
    <citation type="journal article" date="2022" name="bioRxiv">
        <title>Genomics of Preaxostyla Flagellates Illuminates Evolutionary Transitions and the Path Towards Mitochondrial Loss.</title>
        <authorList>
            <person name="Novak L.V.F."/>
            <person name="Treitli S.C."/>
            <person name="Pyrih J."/>
            <person name="Halakuc P."/>
            <person name="Pipaliya S.V."/>
            <person name="Vacek V."/>
            <person name="Brzon O."/>
            <person name="Soukal P."/>
            <person name="Eme L."/>
            <person name="Dacks J.B."/>
            <person name="Karnkowska A."/>
            <person name="Elias M."/>
            <person name="Hampl V."/>
        </authorList>
    </citation>
    <scope>NUCLEOTIDE SEQUENCE [LARGE SCALE GENOMIC DNA]</scope>
    <source>
        <strain evidence="10">NAU3</strain>
        <tissue evidence="10">Gut</tissue>
    </source>
</reference>
<dbReference type="SUPFAM" id="SSF52540">
    <property type="entry name" value="P-loop containing nucleoside triphosphate hydrolases"/>
    <property type="match status" value="1"/>
</dbReference>
<keyword evidence="4 6" id="KW-0067">ATP-binding</keyword>
<protein>
    <submittedName>
        <fullName evidence="10">Chromosome-associated kinesin KIF4</fullName>
    </submittedName>
</protein>
<proteinExistence type="inferred from homology"/>
<dbReference type="InterPro" id="IPR001752">
    <property type="entry name" value="Kinesin_motor_dom"/>
</dbReference>
<dbReference type="Gene3D" id="3.40.850.10">
    <property type="entry name" value="Kinesin motor domain"/>
    <property type="match status" value="1"/>
</dbReference>
<dbReference type="SMART" id="SM00129">
    <property type="entry name" value="KISc"/>
    <property type="match status" value="1"/>
</dbReference>
<comment type="similarity">
    <text evidence="6">Belongs to the TRAFAC class myosin-kinesin ATPase superfamily. Kinesin family.</text>
</comment>
<evidence type="ECO:0000259" key="9">
    <source>
        <dbReference type="PROSITE" id="PS50067"/>
    </source>
</evidence>
<evidence type="ECO:0000256" key="5">
    <source>
        <dbReference type="ARBA" id="ARBA00023054"/>
    </source>
</evidence>
<feature type="domain" description="Kinesin motor" evidence="9">
    <location>
        <begin position="4"/>
        <end position="387"/>
    </location>
</feature>